<dbReference type="InterPro" id="IPR029056">
    <property type="entry name" value="Ribokinase-like"/>
</dbReference>
<dbReference type="GO" id="GO:0005634">
    <property type="term" value="C:nucleus"/>
    <property type="evidence" value="ECO:0007669"/>
    <property type="project" value="TreeGrafter"/>
</dbReference>
<organism evidence="13 14">
    <name type="scientific">Polarella glacialis</name>
    <name type="common">Dinoflagellate</name>
    <dbReference type="NCBI Taxonomy" id="89957"/>
    <lineage>
        <taxon>Eukaryota</taxon>
        <taxon>Sar</taxon>
        <taxon>Alveolata</taxon>
        <taxon>Dinophyceae</taxon>
        <taxon>Suessiales</taxon>
        <taxon>Suessiaceae</taxon>
        <taxon>Polarella</taxon>
    </lineage>
</organism>
<dbReference type="GO" id="GO:0004001">
    <property type="term" value="F:adenosine kinase activity"/>
    <property type="evidence" value="ECO:0007669"/>
    <property type="project" value="UniProtKB-EC"/>
</dbReference>
<dbReference type="UniPathway" id="UPA00588">
    <property type="reaction ID" value="UER00659"/>
</dbReference>
<sequence length="2998" mass="315294">MSILGMGNPLLDISAVVTQETYDKYGLLPGNAILAEEKHMPLYAELAAKPDVKYIAGGATQNSIRVAQWMLQEPNMTAYMGCIGSDKFGEALTDACKQDGVLAKYMVDPSAPTGTCAVTILDKERSLTTNLSAANNYKVSHLQQAENLAVLEGAKVVYSAGFFITVSPESMEVASQAMLKSGGAYCMNLSAPFIVQVPPFRAVLEKLLPACDYLFGNETEAVAYAEAAGWDTTDVESIANRLSLVPMAGNKPARKVVITQGAEPTIVAIEGKATKYPVNQLSKEQLVDTNGAGDAFVGGFLAALIKGKDIAASCKAGAWAASIVIQHSGCTYPAKPDYTICMGNPLLDISAVVTQETYDKYGLLPGNAVLAEEKHMPLYAELAAKPDVKYIAGGATQNSIRVAQWMLQEPNMTAYMGCIGSDKFGEALTDACPQDGVLAKYMVDPSAPTGTCAVTILDKERSLTTNLSTANNYKVSHLQQAKNLAVLEGAKVVYSAGFFITVSLESMEVASQAMLKSGGAYCMNLSAPFIVQVPPFRAVLEKLLPACDYLFGNETEVVITQGAEPTIVAIEGKATKYPVNQLSKEQLVDTNGVGDAFVGGFLAALIKGKDVAASCKAGSYAASIVIQHSGCTYPAKPHYTDWMVCIDGKGNMDLNPLESTLLKAIHEKLAEVDLLKAAELLLGIVRCVSQILIANPDTLHTLCKDSARVLLWKDGSNVNDLAEDTPSDERPGPEGIVARLLASIFATASLPDGSGRPLLPLILRALASVCTASSDCSGAEAQLPAAATLLRLLEGSTARSSRFRVGKSVDLVFVLTAAADAERQEGAYPATLAALELIRALLEECPAELLVLPWAAHADLALPAFTRPARSTSCPSASTGKSPEAVEEALGPLLDFTFGTCFSRCNFWPCRTPSDRWAVSVACIRVATALLPALQCFNWPESASIASASEEREGLSGAVLSLRAMQLKVLRCWGEVSFVPTLLQCLLCDVAFGPGSSPVPASESIGSRHFVGFKSPALESEVGARSGAPEPGTGAVLLGFGGTGPATASRLVSTALECFHGLVSLALGPAGFAPHYLPLVQHLLELSATRESLGPLASAGSSSGEALTLRRADLVQSLYAHVSCTSELVVARWAADTLVAVCALWCRSEMWLPAVARAQPVSSSTGPSLGASSLPVQRRALLLSFLSVPAAFLSDSPAAGASSVAAPTVSATRPKLLSVHLARRILQVFPDSSQPLGFRCACADLCRMALASQPGLLLEQGSEMLPLASQACCQTLAELLRVTDTNLATDRELRSRMLLASVSLLDDLVGLPGDTVLAQSFSKPVEAKSSNSSSGGGDSQKQYQSTWELLGDVVSKLLRPWLRNGSPPWASTAAASRGESSTAAAPEAFLALAAILRLVERGCSKAEAVLSSNAATHGHLISLLKDLLSPGSMDLWLPDMGAVQEPAADGMGDYEMLRHPYGPTDAKPGPKVAVVGPLRASRASLEHFLGLLAKLRLRREVLAPNRNAAASASTGSSSAVSTSLSGALVPKGFRCWGELCEVACGDALEPAFPLGHGRVPLRQTLPQERVGAFGTLAGAAAVLSGSDILDAFVVGSHLSSLHPRSVRLAAACAASSSREIQDGTGSLMEDLRSLIKEIPIVSSAQAAAAASTLALEAFDDLVQSGAQLCAREKTVGGSSVTAPLKGILPNLLLGLVQQLFNGMQHLGLLVDNAPFFARLLGLTTHLLALGPHGAALSTYSKAVGAFDVLCPPGSSVPPKGHLWELLTRETPAGLALVKQLTGALRACAPRLAQGHHLPPRASTLLAAAGASAAGSSASDSSLADGGGLAEVTLYSLSLLMQLVPALSRRPRLSGGLAAASEVAQEKAESSFQALPLLMELLEALAELLDCLQASEQVAETALHAQAVTSSNSQKQAWQAAAAEAQAAATGQGEGGPVPGWPARAPVIVAHGSSATQGQASMKLLRTPEDAVARDAVETQAEKLDHVLRSGMTCLVLTLAERVLKAIRDREGSGGNPRSKTESGGVTALSSRCAGILQRVLLPRLLSCNFSVFSPSLDVAFSRPSWARFLEQSRAPATVAAWNRATEASWACRLDAVLNLLLGVAQTAPGAVLLAEQRAFILLAYCPLLRFGALPPQDSGQFPAAYVMPVATGDAAQGIVAPSRAAALAPWRRPLHASWCRALLLASTMLASAPQLAGEAQVFLQAYAPRLRYVFHYGLQTGHMAVLEEASLACRLLALMSGKCPLAESLVAEAATRALVFVVGSCLTEHSTASEVFLPTSGDERIAAKVAIDCESAPAVVPSVFHQRVEYLSLDLLRNVLFALLRIASSPLWLGGAAAVAAWPASKAAVVNASATGWPTTSQSVFGLRTSGSGISSADGGDPARIWSAVMDVALEGARKVVEILSSLQSQVQASRMLVESCAQPGNDTSAFEGESPWLPLSLSLVGLEEVSSPSGAQGGVRGGASPANLARGLTPMAAPRSPSRMASALSPPLSPLDSSGARGSKRRSSQAPQPVNTGLRYRWAARRPHAVLGGQLAPGAAPEGVTLFELRSLCGSILEMSCTLLCRFCQVTRSSISGGTRSSPAAGVLHGLLFLHELLDTAQPGSVGLDNSVIDYLGELSSGLRAAQNLGMQEAEVSQSGLLPNPAFDGDAWVYTVIQPPEELETEELMYLSMTTSKPVFKEFVVDDDSWDIGRNKKRNMHRAGKERGYLVRVEADLHARVVPWFKVACKILVSDEVCSKVDVDEACNVKKQKKLLSKPRDIALGANECRVETLMRCYHVASGPGFKVEVCCDQVRQSIHFFTNHRAMPIVEWHAYLSEAVERAYGQVFSCLSSRSCSTDCPGDAGDQVLVAPARQDAQFAEEEEWASALMGAGLEEENKENEDDRLQCAVDESKLKDRREAGSPLVVDLGRPAEDSEELLDAGAEPRRLQAAVQDLALAAPPVETDLPDDDVASGWQENPTPMPKPDLLPDRGTSHPVSGETLSQILRVTVEESPG</sequence>
<dbReference type="Gene3D" id="3.30.1110.10">
    <property type="match status" value="1"/>
</dbReference>
<evidence type="ECO:0000256" key="1">
    <source>
        <dbReference type="ARBA" id="ARBA00001946"/>
    </source>
</evidence>
<keyword evidence="6" id="KW-0660">Purine salvage</keyword>
<evidence type="ECO:0000256" key="6">
    <source>
        <dbReference type="ARBA" id="ARBA00022726"/>
    </source>
</evidence>
<proteinExistence type="inferred from homology"/>
<dbReference type="GO" id="GO:0005524">
    <property type="term" value="F:ATP binding"/>
    <property type="evidence" value="ECO:0007669"/>
    <property type="project" value="UniProtKB-KW"/>
</dbReference>
<dbReference type="GO" id="GO:0005829">
    <property type="term" value="C:cytosol"/>
    <property type="evidence" value="ECO:0007669"/>
    <property type="project" value="TreeGrafter"/>
</dbReference>
<protein>
    <recommendedName>
        <fullName evidence="4">adenosine kinase</fullName>
        <ecNumber evidence="4">2.7.1.20</ecNumber>
    </recommendedName>
</protein>
<keyword evidence="9" id="KW-0067">ATP-binding</keyword>
<dbReference type="CDD" id="cd01168">
    <property type="entry name" value="adenosine_kinase"/>
    <property type="match status" value="2"/>
</dbReference>
<evidence type="ECO:0000256" key="10">
    <source>
        <dbReference type="PIRSR" id="PIRSR601805-1"/>
    </source>
</evidence>
<accession>A0A813FMU3</accession>
<name>A0A813FMU3_POLGL</name>
<comment type="cofactor">
    <cofactor evidence="1">
        <name>Mg(2+)</name>
        <dbReference type="ChEBI" id="CHEBI:18420"/>
    </cofactor>
</comment>
<dbReference type="Pfam" id="PF00294">
    <property type="entry name" value="PfkB"/>
    <property type="match status" value="2"/>
</dbReference>
<feature type="domain" description="Carbohydrate kinase PfkB" evidence="12">
    <location>
        <begin position="360"/>
        <end position="556"/>
    </location>
</feature>
<dbReference type="GO" id="GO:0044209">
    <property type="term" value="P:AMP salvage"/>
    <property type="evidence" value="ECO:0007669"/>
    <property type="project" value="UniProtKB-UniPathway"/>
</dbReference>
<reference evidence="13" key="1">
    <citation type="submission" date="2021-02" db="EMBL/GenBank/DDBJ databases">
        <authorList>
            <person name="Dougan E. K."/>
            <person name="Rhodes N."/>
            <person name="Thang M."/>
            <person name="Chan C."/>
        </authorList>
    </citation>
    <scope>NUCLEOTIDE SEQUENCE</scope>
</reference>
<evidence type="ECO:0000256" key="8">
    <source>
        <dbReference type="ARBA" id="ARBA00022777"/>
    </source>
</evidence>
<dbReference type="Proteomes" id="UP000654075">
    <property type="component" value="Unassembled WGS sequence"/>
</dbReference>
<comment type="similarity">
    <text evidence="3">Belongs to the carbohydrate kinase PfkB family.</text>
</comment>
<evidence type="ECO:0000313" key="13">
    <source>
        <dbReference type="EMBL" id="CAE8611703.1"/>
    </source>
</evidence>
<dbReference type="InterPro" id="IPR001805">
    <property type="entry name" value="Adenokinase"/>
</dbReference>
<evidence type="ECO:0000259" key="12">
    <source>
        <dbReference type="Pfam" id="PF00294"/>
    </source>
</evidence>
<dbReference type="PANTHER" id="PTHR45769:SF3">
    <property type="entry name" value="ADENOSINE KINASE"/>
    <property type="match status" value="1"/>
</dbReference>
<dbReference type="GO" id="GO:0006144">
    <property type="term" value="P:purine nucleobase metabolic process"/>
    <property type="evidence" value="ECO:0007669"/>
    <property type="project" value="TreeGrafter"/>
</dbReference>
<evidence type="ECO:0000256" key="3">
    <source>
        <dbReference type="ARBA" id="ARBA00010688"/>
    </source>
</evidence>
<feature type="active site" description="Proton acceptor" evidence="10">
    <location>
        <position position="294"/>
    </location>
</feature>
<dbReference type="PROSITE" id="PS00584">
    <property type="entry name" value="PFKB_KINASES_2"/>
    <property type="match status" value="1"/>
</dbReference>
<dbReference type="InterPro" id="IPR002173">
    <property type="entry name" value="Carboh/pur_kinase_PfkB_CS"/>
</dbReference>
<keyword evidence="7" id="KW-0547">Nucleotide-binding</keyword>
<evidence type="ECO:0000313" key="14">
    <source>
        <dbReference type="Proteomes" id="UP000654075"/>
    </source>
</evidence>
<evidence type="ECO:0000256" key="2">
    <source>
        <dbReference type="ARBA" id="ARBA00004801"/>
    </source>
</evidence>
<dbReference type="PANTHER" id="PTHR45769">
    <property type="entry name" value="ADENOSINE KINASE"/>
    <property type="match status" value="1"/>
</dbReference>
<keyword evidence="14" id="KW-1185">Reference proteome</keyword>
<evidence type="ECO:0000256" key="7">
    <source>
        <dbReference type="ARBA" id="ARBA00022741"/>
    </source>
</evidence>
<evidence type="ECO:0000256" key="11">
    <source>
        <dbReference type="SAM" id="MobiDB-lite"/>
    </source>
</evidence>
<gene>
    <name evidence="13" type="ORF">PGLA1383_LOCUS29504</name>
</gene>
<dbReference type="PRINTS" id="PR00989">
    <property type="entry name" value="ADENOKINASE"/>
</dbReference>
<dbReference type="GO" id="GO:0006166">
    <property type="term" value="P:purine ribonucleoside salvage"/>
    <property type="evidence" value="ECO:0007669"/>
    <property type="project" value="UniProtKB-KW"/>
</dbReference>
<dbReference type="Gene3D" id="3.40.1190.20">
    <property type="match status" value="3"/>
</dbReference>
<dbReference type="InterPro" id="IPR011611">
    <property type="entry name" value="PfkB_dom"/>
</dbReference>
<keyword evidence="5" id="KW-0808">Transferase</keyword>
<comment type="caution">
    <text evidence="13">The sequence shown here is derived from an EMBL/GenBank/DDBJ whole genome shotgun (WGS) entry which is preliminary data.</text>
</comment>
<evidence type="ECO:0000256" key="5">
    <source>
        <dbReference type="ARBA" id="ARBA00022679"/>
    </source>
</evidence>
<keyword evidence="8" id="KW-0418">Kinase</keyword>
<feature type="region of interest" description="Disordered" evidence="11">
    <location>
        <begin position="2943"/>
        <end position="2983"/>
    </location>
</feature>
<evidence type="ECO:0000256" key="4">
    <source>
        <dbReference type="ARBA" id="ARBA00012119"/>
    </source>
</evidence>
<dbReference type="SUPFAM" id="SSF53613">
    <property type="entry name" value="Ribokinase-like"/>
    <property type="match status" value="2"/>
</dbReference>
<dbReference type="OrthoDB" id="432447at2759"/>
<dbReference type="EMBL" id="CAJNNV010025040">
    <property type="protein sequence ID" value="CAE8611703.1"/>
    <property type="molecule type" value="Genomic_DNA"/>
</dbReference>
<feature type="region of interest" description="Disordered" evidence="11">
    <location>
        <begin position="2451"/>
        <end position="2517"/>
    </location>
</feature>
<evidence type="ECO:0000256" key="9">
    <source>
        <dbReference type="ARBA" id="ARBA00022840"/>
    </source>
</evidence>
<comment type="pathway">
    <text evidence="2">Purine metabolism; AMP biosynthesis via salvage pathway; AMP from adenosine: step 1/1.</text>
</comment>
<feature type="domain" description="Carbohydrate kinase PfkB" evidence="12">
    <location>
        <begin position="24"/>
        <end position="333"/>
    </location>
</feature>
<feature type="compositionally biased region" description="Low complexity" evidence="11">
    <location>
        <begin position="2475"/>
        <end position="2502"/>
    </location>
</feature>
<dbReference type="EC" id="2.7.1.20" evidence="4"/>
<dbReference type="FunFam" id="3.40.1190.20:FF:000006">
    <property type="entry name" value="Adenosine kinase 2"/>
    <property type="match status" value="1"/>
</dbReference>